<proteinExistence type="predicted"/>
<name>A0A2P2PA05_RHIMU</name>
<organism evidence="1">
    <name type="scientific">Rhizophora mucronata</name>
    <name type="common">Asiatic mangrove</name>
    <dbReference type="NCBI Taxonomy" id="61149"/>
    <lineage>
        <taxon>Eukaryota</taxon>
        <taxon>Viridiplantae</taxon>
        <taxon>Streptophyta</taxon>
        <taxon>Embryophyta</taxon>
        <taxon>Tracheophyta</taxon>
        <taxon>Spermatophyta</taxon>
        <taxon>Magnoliopsida</taxon>
        <taxon>eudicotyledons</taxon>
        <taxon>Gunneridae</taxon>
        <taxon>Pentapetalae</taxon>
        <taxon>rosids</taxon>
        <taxon>fabids</taxon>
        <taxon>Malpighiales</taxon>
        <taxon>Rhizophoraceae</taxon>
        <taxon>Rhizophora</taxon>
    </lineage>
</organism>
<dbReference type="EMBL" id="GGEC01071065">
    <property type="protein sequence ID" value="MBX51549.1"/>
    <property type="molecule type" value="Transcribed_RNA"/>
</dbReference>
<dbReference type="AlphaFoldDB" id="A0A2P2PA05"/>
<accession>A0A2P2PA05</accession>
<protein>
    <submittedName>
        <fullName evidence="1">Uncharacterized protein</fullName>
    </submittedName>
</protein>
<sequence>MNQETKDQALQATSIILLPSMVKRVKII</sequence>
<reference evidence="1" key="1">
    <citation type="submission" date="2018-02" db="EMBL/GenBank/DDBJ databases">
        <title>Rhizophora mucronata_Transcriptome.</title>
        <authorList>
            <person name="Meera S.P."/>
            <person name="Sreeshan A."/>
            <person name="Augustine A."/>
        </authorList>
    </citation>
    <scope>NUCLEOTIDE SEQUENCE</scope>
    <source>
        <tissue evidence="1">Leaf</tissue>
    </source>
</reference>
<evidence type="ECO:0000313" key="1">
    <source>
        <dbReference type="EMBL" id="MBX51549.1"/>
    </source>
</evidence>